<evidence type="ECO:0000313" key="2">
    <source>
        <dbReference type="EMBL" id="KAK7952452.1"/>
    </source>
</evidence>
<dbReference type="RefSeq" id="XP_066700514.1">
    <property type="nucleotide sequence ID" value="XM_066844402.1"/>
</dbReference>
<sequence length="70" mass="7853">MATPELATACGSWIESPSGSPTTLPSTTSTLWDDLDIQVRLNLIARAWQLEKKNARFGSRRTPHHHYDSM</sequence>
<proteinExistence type="predicted"/>
<organism evidence="2 3">
    <name type="scientific">Apiospora aurea</name>
    <dbReference type="NCBI Taxonomy" id="335848"/>
    <lineage>
        <taxon>Eukaryota</taxon>
        <taxon>Fungi</taxon>
        <taxon>Dikarya</taxon>
        <taxon>Ascomycota</taxon>
        <taxon>Pezizomycotina</taxon>
        <taxon>Sordariomycetes</taxon>
        <taxon>Xylariomycetidae</taxon>
        <taxon>Amphisphaeriales</taxon>
        <taxon>Apiosporaceae</taxon>
        <taxon>Apiospora</taxon>
    </lineage>
</organism>
<dbReference type="EMBL" id="JAQQWE010000005">
    <property type="protein sequence ID" value="KAK7952452.1"/>
    <property type="molecule type" value="Genomic_DNA"/>
</dbReference>
<dbReference type="GeneID" id="92077464"/>
<evidence type="ECO:0000313" key="3">
    <source>
        <dbReference type="Proteomes" id="UP001391051"/>
    </source>
</evidence>
<feature type="compositionally biased region" description="Low complexity" evidence="1">
    <location>
        <begin position="16"/>
        <end position="26"/>
    </location>
</feature>
<name>A0ABR1QEQ2_9PEZI</name>
<protein>
    <submittedName>
        <fullName evidence="2">Uncharacterized protein</fullName>
    </submittedName>
</protein>
<reference evidence="2 3" key="1">
    <citation type="submission" date="2023-01" db="EMBL/GenBank/DDBJ databases">
        <title>Analysis of 21 Apiospora genomes using comparative genomics revels a genus with tremendous synthesis potential of carbohydrate active enzymes and secondary metabolites.</title>
        <authorList>
            <person name="Sorensen T."/>
        </authorList>
    </citation>
    <scope>NUCLEOTIDE SEQUENCE [LARGE SCALE GENOMIC DNA]</scope>
    <source>
        <strain evidence="2 3">CBS 24483</strain>
    </source>
</reference>
<dbReference type="Proteomes" id="UP001391051">
    <property type="component" value="Unassembled WGS sequence"/>
</dbReference>
<accession>A0ABR1QEQ2</accession>
<feature type="region of interest" description="Disordered" evidence="1">
    <location>
        <begin position="1"/>
        <end position="26"/>
    </location>
</feature>
<keyword evidence="3" id="KW-1185">Reference proteome</keyword>
<comment type="caution">
    <text evidence="2">The sequence shown here is derived from an EMBL/GenBank/DDBJ whole genome shotgun (WGS) entry which is preliminary data.</text>
</comment>
<evidence type="ECO:0000256" key="1">
    <source>
        <dbReference type="SAM" id="MobiDB-lite"/>
    </source>
</evidence>
<gene>
    <name evidence="2" type="ORF">PG986_008180</name>
</gene>